<sequence>MVSYDPLLEYAHTAGRALQAIADAEATAAVVAGVRAEIDALARAALGDLSGRAVQTVALDRLDPSPVQVAAADRLLYDHPLGCDELHSTVEPAAVFSVADDIEAVSAEVPSYTVDVVVDGSGTPQEVVLGLLAEADAIRHGRVPDPTGLLPQVDAAREQIRRIDVGHREQTLSALLERLTPLDPQRPAHDLLEHLLSGVRACLLVYREEAIDASAAPPDCDEDGDGDGESDGMGAAAVAAFTAAVRDRAERDRDRLNQ</sequence>
<accession>A0ABW7STY7</accession>
<evidence type="ECO:0008006" key="4">
    <source>
        <dbReference type="Google" id="ProtNLM"/>
    </source>
</evidence>
<proteinExistence type="predicted"/>
<dbReference type="EMBL" id="JBIRPU010000052">
    <property type="protein sequence ID" value="MFI0797194.1"/>
    <property type="molecule type" value="Genomic_DNA"/>
</dbReference>
<dbReference type="Proteomes" id="UP001611075">
    <property type="component" value="Unassembled WGS sequence"/>
</dbReference>
<evidence type="ECO:0000313" key="2">
    <source>
        <dbReference type="EMBL" id="MFI0797194.1"/>
    </source>
</evidence>
<name>A0ABW7STY7_9ACTN</name>
<reference evidence="2 3" key="1">
    <citation type="submission" date="2024-10" db="EMBL/GenBank/DDBJ databases">
        <title>The Natural Products Discovery Center: Release of the First 8490 Sequenced Strains for Exploring Actinobacteria Biosynthetic Diversity.</title>
        <authorList>
            <person name="Kalkreuter E."/>
            <person name="Kautsar S.A."/>
            <person name="Yang D."/>
            <person name="Bader C.D."/>
            <person name="Teijaro C.N."/>
            <person name="Fluegel L."/>
            <person name="Davis C.M."/>
            <person name="Simpson J.R."/>
            <person name="Lauterbach L."/>
            <person name="Steele A.D."/>
            <person name="Gui C."/>
            <person name="Meng S."/>
            <person name="Li G."/>
            <person name="Viehrig K."/>
            <person name="Ye F."/>
            <person name="Su P."/>
            <person name="Kiefer A.F."/>
            <person name="Nichols A."/>
            <person name="Cepeda A.J."/>
            <person name="Yan W."/>
            <person name="Fan B."/>
            <person name="Jiang Y."/>
            <person name="Adhikari A."/>
            <person name="Zheng C.-J."/>
            <person name="Schuster L."/>
            <person name="Cowan T.M."/>
            <person name="Smanski M.J."/>
            <person name="Chevrette M.G."/>
            <person name="De Carvalho L.P.S."/>
            <person name="Shen B."/>
        </authorList>
    </citation>
    <scope>NUCLEOTIDE SEQUENCE [LARGE SCALE GENOMIC DNA]</scope>
    <source>
        <strain evidence="2 3">NPDC021253</strain>
    </source>
</reference>
<feature type="region of interest" description="Disordered" evidence="1">
    <location>
        <begin position="215"/>
        <end position="235"/>
    </location>
</feature>
<organism evidence="2 3">
    <name type="scientific">Micromonospora rubida</name>
    <dbReference type="NCBI Taxonomy" id="2697657"/>
    <lineage>
        <taxon>Bacteria</taxon>
        <taxon>Bacillati</taxon>
        <taxon>Actinomycetota</taxon>
        <taxon>Actinomycetes</taxon>
        <taxon>Micromonosporales</taxon>
        <taxon>Micromonosporaceae</taxon>
        <taxon>Micromonospora</taxon>
    </lineage>
</organism>
<evidence type="ECO:0000256" key="1">
    <source>
        <dbReference type="SAM" id="MobiDB-lite"/>
    </source>
</evidence>
<dbReference type="RefSeq" id="WP_396685977.1">
    <property type="nucleotide sequence ID" value="NZ_JBIRPU010000052.1"/>
</dbReference>
<gene>
    <name evidence="2" type="ORF">ACH4OY_31645</name>
</gene>
<evidence type="ECO:0000313" key="3">
    <source>
        <dbReference type="Proteomes" id="UP001611075"/>
    </source>
</evidence>
<protein>
    <recommendedName>
        <fullName evidence="4">DUF222 domain-containing protein</fullName>
    </recommendedName>
</protein>
<keyword evidence="3" id="KW-1185">Reference proteome</keyword>
<comment type="caution">
    <text evidence="2">The sequence shown here is derived from an EMBL/GenBank/DDBJ whole genome shotgun (WGS) entry which is preliminary data.</text>
</comment>
<feature type="compositionally biased region" description="Acidic residues" evidence="1">
    <location>
        <begin position="219"/>
        <end position="230"/>
    </location>
</feature>